<dbReference type="CDD" id="cd00154">
    <property type="entry name" value="Rab"/>
    <property type="match status" value="1"/>
</dbReference>
<proteinExistence type="predicted"/>
<dbReference type="SMART" id="SM00175">
    <property type="entry name" value="RAB"/>
    <property type="match status" value="1"/>
</dbReference>
<reference evidence="4 5" key="1">
    <citation type="submission" date="2024-02" db="EMBL/GenBank/DDBJ databases">
        <title>First draft genome assembly of two strains of Seiridium cardinale.</title>
        <authorList>
            <person name="Emiliani G."/>
            <person name="Scali E."/>
        </authorList>
    </citation>
    <scope>NUCLEOTIDE SEQUENCE [LARGE SCALE GENOMIC DNA]</scope>
    <source>
        <strain evidence="4 5">BM-138-000479</strain>
    </source>
</reference>
<dbReference type="SUPFAM" id="SSF52540">
    <property type="entry name" value="P-loop containing nucleoside triphosphate hydrolases"/>
    <property type="match status" value="1"/>
</dbReference>
<feature type="transmembrane region" description="Helical" evidence="3">
    <location>
        <begin position="211"/>
        <end position="239"/>
    </location>
</feature>
<dbReference type="PROSITE" id="PS51419">
    <property type="entry name" value="RAB"/>
    <property type="match status" value="1"/>
</dbReference>
<dbReference type="InterPro" id="IPR005225">
    <property type="entry name" value="Small_GTP-bd"/>
</dbReference>
<dbReference type="PROSITE" id="PS51421">
    <property type="entry name" value="RAS"/>
    <property type="match status" value="1"/>
</dbReference>
<evidence type="ECO:0000256" key="2">
    <source>
        <dbReference type="ARBA" id="ARBA00023134"/>
    </source>
</evidence>
<dbReference type="SMART" id="SM00173">
    <property type="entry name" value="RAS"/>
    <property type="match status" value="1"/>
</dbReference>
<keyword evidence="3" id="KW-0472">Membrane</keyword>
<dbReference type="GO" id="GO:0016787">
    <property type="term" value="F:hydrolase activity"/>
    <property type="evidence" value="ECO:0007669"/>
    <property type="project" value="UniProtKB-KW"/>
</dbReference>
<sequence>MASDDALPVLKVLIIGPSGAGKSALLMRYCEDTFDPESSTATIGIDFKTKKLSVRGQAYRLNVFDTAGQERFRTLSTSYYRGAHGVIIVYDISSRSSFVSMEKWIEEARNNANPNAVLCIVGSKLDKVAAGGRAVSYEEGKAFADAQEAGFCEVSSKTRENVRRPFIEVVDRIVQKPELLKPPNANSGTLSIGNIGELGHGWYMKKHDVGIVYILVFLAVDIPVLARASIFLCLLLGIFM</sequence>
<dbReference type="NCBIfam" id="TIGR00231">
    <property type="entry name" value="small_GTP"/>
    <property type="match status" value="1"/>
</dbReference>
<dbReference type="Pfam" id="PF00071">
    <property type="entry name" value="Ras"/>
    <property type="match status" value="1"/>
</dbReference>
<dbReference type="InterPro" id="IPR050227">
    <property type="entry name" value="Rab"/>
</dbReference>
<keyword evidence="3" id="KW-1133">Transmembrane helix</keyword>
<gene>
    <name evidence="4" type="ORF">SCAR479_02262</name>
</gene>
<keyword evidence="1" id="KW-0547">Nucleotide-binding</keyword>
<dbReference type="InterPro" id="IPR027417">
    <property type="entry name" value="P-loop_NTPase"/>
</dbReference>
<evidence type="ECO:0000313" key="4">
    <source>
        <dbReference type="EMBL" id="KAK9769018.1"/>
    </source>
</evidence>
<accession>A0ABR2X5G1</accession>
<dbReference type="PANTHER" id="PTHR47977">
    <property type="entry name" value="RAS-RELATED PROTEIN RAB"/>
    <property type="match status" value="1"/>
</dbReference>
<dbReference type="EMBL" id="JARVKM010000251">
    <property type="protein sequence ID" value="KAK9769018.1"/>
    <property type="molecule type" value="Genomic_DNA"/>
</dbReference>
<evidence type="ECO:0000256" key="1">
    <source>
        <dbReference type="ARBA" id="ARBA00022741"/>
    </source>
</evidence>
<dbReference type="Gene3D" id="3.40.50.300">
    <property type="entry name" value="P-loop containing nucleotide triphosphate hydrolases"/>
    <property type="match status" value="1"/>
</dbReference>
<organism evidence="4 5">
    <name type="scientific">Seiridium cardinale</name>
    <dbReference type="NCBI Taxonomy" id="138064"/>
    <lineage>
        <taxon>Eukaryota</taxon>
        <taxon>Fungi</taxon>
        <taxon>Dikarya</taxon>
        <taxon>Ascomycota</taxon>
        <taxon>Pezizomycotina</taxon>
        <taxon>Sordariomycetes</taxon>
        <taxon>Xylariomycetidae</taxon>
        <taxon>Amphisphaeriales</taxon>
        <taxon>Sporocadaceae</taxon>
        <taxon>Seiridium</taxon>
    </lineage>
</organism>
<keyword evidence="4" id="KW-0378">Hydrolase</keyword>
<evidence type="ECO:0000256" key="3">
    <source>
        <dbReference type="SAM" id="Phobius"/>
    </source>
</evidence>
<dbReference type="InterPro" id="IPR001806">
    <property type="entry name" value="Small_GTPase"/>
</dbReference>
<evidence type="ECO:0000313" key="5">
    <source>
        <dbReference type="Proteomes" id="UP001465668"/>
    </source>
</evidence>
<keyword evidence="5" id="KW-1185">Reference proteome</keyword>
<keyword evidence="2" id="KW-0342">GTP-binding</keyword>
<keyword evidence="3" id="KW-0812">Transmembrane</keyword>
<dbReference type="PRINTS" id="PR00449">
    <property type="entry name" value="RASTRNSFRMNG"/>
</dbReference>
<dbReference type="Proteomes" id="UP001465668">
    <property type="component" value="Unassembled WGS sequence"/>
</dbReference>
<dbReference type="SMART" id="SM00174">
    <property type="entry name" value="RHO"/>
    <property type="match status" value="1"/>
</dbReference>
<dbReference type="SMART" id="SM00176">
    <property type="entry name" value="RAN"/>
    <property type="match status" value="1"/>
</dbReference>
<protein>
    <submittedName>
        <fullName evidence="4">P-loop containing nucleoside triphosphate hydrolase protein</fullName>
    </submittedName>
</protein>
<name>A0ABR2X5G1_9PEZI</name>
<dbReference type="PROSITE" id="PS51420">
    <property type="entry name" value="RHO"/>
    <property type="match status" value="1"/>
</dbReference>
<comment type="caution">
    <text evidence="4">The sequence shown here is derived from an EMBL/GenBank/DDBJ whole genome shotgun (WGS) entry which is preliminary data.</text>
</comment>